<comment type="caution">
    <text evidence="2">The sequence shown here is derived from an EMBL/GenBank/DDBJ whole genome shotgun (WGS) entry which is preliminary data.</text>
</comment>
<dbReference type="Pfam" id="PF05235">
    <property type="entry name" value="CHAD"/>
    <property type="match status" value="1"/>
</dbReference>
<dbReference type="InterPro" id="IPR038186">
    <property type="entry name" value="CHAD_dom_sf"/>
</dbReference>
<evidence type="ECO:0000313" key="2">
    <source>
        <dbReference type="EMBL" id="TYR29723.1"/>
    </source>
</evidence>
<organism evidence="2 3">
    <name type="scientific">Neoaquamicrobium microcysteis</name>
    <dbReference type="NCBI Taxonomy" id="2682781"/>
    <lineage>
        <taxon>Bacteria</taxon>
        <taxon>Pseudomonadati</taxon>
        <taxon>Pseudomonadota</taxon>
        <taxon>Alphaproteobacteria</taxon>
        <taxon>Hyphomicrobiales</taxon>
        <taxon>Phyllobacteriaceae</taxon>
        <taxon>Neoaquamicrobium</taxon>
    </lineage>
</organism>
<evidence type="ECO:0000259" key="1">
    <source>
        <dbReference type="PROSITE" id="PS51708"/>
    </source>
</evidence>
<dbReference type="AlphaFoldDB" id="A0A5D4GP77"/>
<accession>A0A5D4GP77</accession>
<dbReference type="PROSITE" id="PS51708">
    <property type="entry name" value="CHAD"/>
    <property type="match status" value="1"/>
</dbReference>
<proteinExistence type="predicted"/>
<name>A0A5D4GP77_9HYPH</name>
<dbReference type="Proteomes" id="UP000323258">
    <property type="component" value="Unassembled WGS sequence"/>
</dbReference>
<evidence type="ECO:0000313" key="3">
    <source>
        <dbReference type="Proteomes" id="UP000323258"/>
    </source>
</evidence>
<keyword evidence="3" id="KW-1185">Reference proteome</keyword>
<dbReference type="EMBL" id="VSZS01000068">
    <property type="protein sequence ID" value="TYR29723.1"/>
    <property type="molecule type" value="Genomic_DNA"/>
</dbReference>
<dbReference type="InterPro" id="IPR007899">
    <property type="entry name" value="CHAD_dom"/>
</dbReference>
<reference evidence="2 3" key="2">
    <citation type="submission" date="2019-09" db="EMBL/GenBank/DDBJ databases">
        <title>Mesorhizobium sp. MaA-C15 isolated from Microcystis aeruginosa.</title>
        <authorList>
            <person name="Jeong S.E."/>
            <person name="Jin H.M."/>
            <person name="Jeon C.O."/>
        </authorList>
    </citation>
    <scope>NUCLEOTIDE SEQUENCE [LARGE SCALE GENOMIC DNA]</scope>
    <source>
        <strain evidence="2 3">MaA-C15</strain>
    </source>
</reference>
<reference evidence="2 3" key="1">
    <citation type="submission" date="2019-08" db="EMBL/GenBank/DDBJ databases">
        <authorList>
            <person name="Seo Y.L."/>
        </authorList>
    </citation>
    <scope>NUCLEOTIDE SEQUENCE [LARGE SCALE GENOMIC DNA]</scope>
    <source>
        <strain evidence="2 3">MaA-C15</strain>
    </source>
</reference>
<feature type="domain" description="CHAD" evidence="1">
    <location>
        <begin position="31"/>
        <end position="308"/>
    </location>
</feature>
<dbReference type="PANTHER" id="PTHR39339:SF1">
    <property type="entry name" value="CHAD DOMAIN-CONTAINING PROTEIN"/>
    <property type="match status" value="1"/>
</dbReference>
<dbReference type="PANTHER" id="PTHR39339">
    <property type="entry name" value="SLR1444 PROTEIN"/>
    <property type="match status" value="1"/>
</dbReference>
<dbReference type="Gene3D" id="1.40.20.10">
    <property type="entry name" value="CHAD domain"/>
    <property type="match status" value="1"/>
</dbReference>
<dbReference type="SMART" id="SM00880">
    <property type="entry name" value="CHAD"/>
    <property type="match status" value="1"/>
</dbReference>
<protein>
    <submittedName>
        <fullName evidence="2">CHAD domain-containing protein</fullName>
    </submittedName>
</protein>
<sequence length="323" mass="35215">MAGARGDGRGGVLQPLARPEGAAVKPAPAFRIDPARKLRDEFGRIVEETCDAVAVHLNAADHRRGLHEARKALKKLRALLRLVRAAEPKSLKVQEHRFRDAARAIAGSREATAAVETLERLIAAHPDRIVDCRLGEIRCHLLARCAQAGAGLDEARGEASALCIEARDELRGLAFDEKLSDDAVLAEGMERTLRHWKKALEAAGKDGEAEDFHELRKAVKAHWAQLGLLRAFGLRGVGQRREAVEALGERLGELNDIHVMREAVARGTLGPPADLDTRAFDRLLKKEAKALAAAALPQAKKLLQSRPDGLRRRMRKAAAKLAA</sequence>
<gene>
    <name evidence="2" type="ORF">FY036_23060</name>
</gene>